<evidence type="ECO:0000313" key="2">
    <source>
        <dbReference type="Proteomes" id="UP000285324"/>
    </source>
</evidence>
<dbReference type="RefSeq" id="WP_006226467.1">
    <property type="nucleotide sequence ID" value="NZ_AP028040.1"/>
</dbReference>
<reference evidence="1 2" key="1">
    <citation type="submission" date="2018-08" db="EMBL/GenBank/DDBJ databases">
        <title>Achromobacter xylosoxidans Genome sequencing and assembly.</title>
        <authorList>
            <person name="Wang R."/>
            <person name="Rensing C."/>
            <person name="Li Y."/>
        </authorList>
    </citation>
    <scope>NUCLEOTIDE SEQUENCE [LARGE SCALE GENOMIC DNA]</scope>
    <source>
        <strain evidence="1 2">GD003A</strain>
    </source>
</reference>
<comment type="caution">
    <text evidence="1">The sequence shown here is derived from an EMBL/GenBank/DDBJ whole genome shotgun (WGS) entry which is preliminary data.</text>
</comment>
<dbReference type="OrthoDB" id="6892979at2"/>
<sequence>MSNHFFKTLHNGHAITVNLGWDRPMGHFFLVIPKPVELLDTDPDADDDGEFGGDFLYSNLYERNPFGLDLDYFRGVLHRLGITLPESMYVEVLADRRNNVGNRLVTHQADGTFSEHPI</sequence>
<dbReference type="AlphaFoldDB" id="A0A0D6IR91"/>
<organism evidence="1 2">
    <name type="scientific">Alcaligenes xylosoxydans xylosoxydans</name>
    <name type="common">Achromobacter xylosoxidans</name>
    <dbReference type="NCBI Taxonomy" id="85698"/>
    <lineage>
        <taxon>Bacteria</taxon>
        <taxon>Pseudomonadati</taxon>
        <taxon>Pseudomonadota</taxon>
        <taxon>Betaproteobacteria</taxon>
        <taxon>Burkholderiales</taxon>
        <taxon>Alcaligenaceae</taxon>
        <taxon>Achromobacter</taxon>
    </lineage>
</organism>
<dbReference type="Proteomes" id="UP000285324">
    <property type="component" value="Unassembled WGS sequence"/>
</dbReference>
<proteinExistence type="predicted"/>
<dbReference type="EMBL" id="QVXO01000003">
    <property type="protein sequence ID" value="RPJ93279.1"/>
    <property type="molecule type" value="Genomic_DNA"/>
</dbReference>
<evidence type="ECO:0000313" key="1">
    <source>
        <dbReference type="EMBL" id="RPJ93279.1"/>
    </source>
</evidence>
<accession>A0A0D6IR91</accession>
<protein>
    <submittedName>
        <fullName evidence="1">Uncharacterized protein</fullName>
    </submittedName>
</protein>
<dbReference type="KEGG" id="axx:ERS451415_05739"/>
<name>A0A0D6IR91_ALCXX</name>
<gene>
    <name evidence="1" type="ORF">DY367_02825</name>
</gene>